<dbReference type="InterPro" id="IPR002204">
    <property type="entry name" value="3-OH-isobutyrate_DH-rel_CS"/>
</dbReference>
<comment type="caution">
    <text evidence="7">The sequence shown here is derived from an EMBL/GenBank/DDBJ whole genome shotgun (WGS) entry which is preliminary data.</text>
</comment>
<dbReference type="InterPro" id="IPR015815">
    <property type="entry name" value="HIBADH-related"/>
</dbReference>
<dbReference type="OrthoDB" id="7340804at2"/>
<evidence type="ECO:0000259" key="6">
    <source>
        <dbReference type="Pfam" id="PF14833"/>
    </source>
</evidence>
<evidence type="ECO:0000256" key="4">
    <source>
        <dbReference type="PIRSR" id="PIRSR000103-1"/>
    </source>
</evidence>
<dbReference type="GO" id="GO:0016054">
    <property type="term" value="P:organic acid catabolic process"/>
    <property type="evidence" value="ECO:0007669"/>
    <property type="project" value="UniProtKB-ARBA"/>
</dbReference>
<keyword evidence="3" id="KW-0520">NAD</keyword>
<dbReference type="InterPro" id="IPR036291">
    <property type="entry name" value="NAD(P)-bd_dom_sf"/>
</dbReference>
<feature type="domain" description="6-phosphogluconate dehydrogenase NADP-binding" evidence="5">
    <location>
        <begin position="2"/>
        <end position="161"/>
    </location>
</feature>
<protein>
    <submittedName>
        <fullName evidence="7">3-hydroxyisobutyrate dehydrogenase</fullName>
    </submittedName>
</protein>
<dbReference type="InterPro" id="IPR008927">
    <property type="entry name" value="6-PGluconate_DH-like_C_sf"/>
</dbReference>
<feature type="domain" description="3-hydroxyisobutyrate dehydrogenase-like NAD-binding" evidence="6">
    <location>
        <begin position="164"/>
        <end position="278"/>
    </location>
</feature>
<sequence length="311" mass="32801">MKIGFIGLGMMGAGMASNLQKAGHDLVVHDLTRQAASKHLAAGAAWADSPRAVAETCDLVFTSLPTPPDVQKVGLGEDGLVAGFRRGAAWFDLSTNAVDVVRSLHAALADKGVDFLDAPVSGGPHGAASGRLAIWVGGDRAVFDRYQPVLAAMGDQAAYIGPIGAGTIAKLVHNASSAAVNVVLAEVFTMGIKAGVEPLALFEAVRQGASGRSRMFDRLADHFLTGRYEPADFALRLLHKDVSLACQLAREVQVPMRLTNLALMELTEALNRGWGTRDSRVGALLQQERAGIPPIAVPPEKIKAVLESDRK</sequence>
<dbReference type="RefSeq" id="WP_104520238.1">
    <property type="nucleotide sequence ID" value="NZ_NHRY01000199.1"/>
</dbReference>
<reference evidence="7 8" key="1">
    <citation type="journal article" date="2018" name="Arch. Microbiol.">
        <title>New insights into the metabolic potential of the phototrophic purple bacterium Rhodopila globiformis DSM 161(T) from its draft genome sequence and evidence for a vanadium-dependent nitrogenase.</title>
        <authorList>
            <person name="Imhoff J.F."/>
            <person name="Rahn T."/>
            <person name="Kunzel S."/>
            <person name="Neulinger S.C."/>
        </authorList>
    </citation>
    <scope>NUCLEOTIDE SEQUENCE [LARGE SCALE GENOMIC DNA]</scope>
    <source>
        <strain evidence="7 8">DSM 161</strain>
    </source>
</reference>
<dbReference type="SUPFAM" id="SSF51735">
    <property type="entry name" value="NAD(P)-binding Rossmann-fold domains"/>
    <property type="match status" value="1"/>
</dbReference>
<dbReference type="Proteomes" id="UP000239724">
    <property type="component" value="Unassembled WGS sequence"/>
</dbReference>
<feature type="active site" evidence="4">
    <location>
        <position position="170"/>
    </location>
</feature>
<dbReference type="Gene3D" id="1.10.1040.10">
    <property type="entry name" value="N-(1-d-carboxylethyl)-l-norvaline Dehydrogenase, domain 2"/>
    <property type="match status" value="1"/>
</dbReference>
<dbReference type="InterPro" id="IPR029154">
    <property type="entry name" value="HIBADH-like_NADP-bd"/>
</dbReference>
<accession>A0A2S6N8V0</accession>
<proteinExistence type="inferred from homology"/>
<dbReference type="PANTHER" id="PTHR43060">
    <property type="entry name" value="3-HYDROXYISOBUTYRATE DEHYDROGENASE-LIKE 1, MITOCHONDRIAL-RELATED"/>
    <property type="match status" value="1"/>
</dbReference>
<gene>
    <name evidence="7" type="ORF">CCS01_18170</name>
</gene>
<dbReference type="GO" id="GO:0051287">
    <property type="term" value="F:NAD binding"/>
    <property type="evidence" value="ECO:0007669"/>
    <property type="project" value="InterPro"/>
</dbReference>
<evidence type="ECO:0000256" key="2">
    <source>
        <dbReference type="ARBA" id="ARBA00023002"/>
    </source>
</evidence>
<dbReference type="InterPro" id="IPR006115">
    <property type="entry name" value="6PGDH_NADP-bd"/>
</dbReference>
<evidence type="ECO:0000256" key="3">
    <source>
        <dbReference type="ARBA" id="ARBA00023027"/>
    </source>
</evidence>
<organism evidence="7 8">
    <name type="scientific">Rhodopila globiformis</name>
    <name type="common">Rhodopseudomonas globiformis</name>
    <dbReference type="NCBI Taxonomy" id="1071"/>
    <lineage>
        <taxon>Bacteria</taxon>
        <taxon>Pseudomonadati</taxon>
        <taxon>Pseudomonadota</taxon>
        <taxon>Alphaproteobacteria</taxon>
        <taxon>Acetobacterales</taxon>
        <taxon>Acetobacteraceae</taxon>
        <taxon>Rhodopila</taxon>
    </lineage>
</organism>
<keyword evidence="8" id="KW-1185">Reference proteome</keyword>
<dbReference type="SUPFAM" id="SSF48179">
    <property type="entry name" value="6-phosphogluconate dehydrogenase C-terminal domain-like"/>
    <property type="match status" value="1"/>
</dbReference>
<dbReference type="EMBL" id="NHRY01000199">
    <property type="protein sequence ID" value="PPQ31038.1"/>
    <property type="molecule type" value="Genomic_DNA"/>
</dbReference>
<evidence type="ECO:0000313" key="7">
    <source>
        <dbReference type="EMBL" id="PPQ31038.1"/>
    </source>
</evidence>
<dbReference type="PIRSF" id="PIRSF000103">
    <property type="entry name" value="HIBADH"/>
    <property type="match status" value="1"/>
</dbReference>
<dbReference type="GO" id="GO:0050661">
    <property type="term" value="F:NADP binding"/>
    <property type="evidence" value="ECO:0007669"/>
    <property type="project" value="InterPro"/>
</dbReference>
<evidence type="ECO:0000256" key="1">
    <source>
        <dbReference type="ARBA" id="ARBA00009080"/>
    </source>
</evidence>
<dbReference type="PANTHER" id="PTHR43060:SF15">
    <property type="entry name" value="3-HYDROXYISOBUTYRATE DEHYDROGENASE-LIKE 1, MITOCHONDRIAL-RELATED"/>
    <property type="match status" value="1"/>
</dbReference>
<dbReference type="AlphaFoldDB" id="A0A2S6N8V0"/>
<dbReference type="GO" id="GO:0016491">
    <property type="term" value="F:oxidoreductase activity"/>
    <property type="evidence" value="ECO:0007669"/>
    <property type="project" value="UniProtKB-KW"/>
</dbReference>
<dbReference type="InterPro" id="IPR013328">
    <property type="entry name" value="6PGD_dom2"/>
</dbReference>
<evidence type="ECO:0000259" key="5">
    <source>
        <dbReference type="Pfam" id="PF03446"/>
    </source>
</evidence>
<dbReference type="Gene3D" id="3.40.50.720">
    <property type="entry name" value="NAD(P)-binding Rossmann-like Domain"/>
    <property type="match status" value="1"/>
</dbReference>
<keyword evidence="2" id="KW-0560">Oxidoreductase</keyword>
<name>A0A2S6N8V0_RHOGL</name>
<dbReference type="Pfam" id="PF03446">
    <property type="entry name" value="NAD_binding_2"/>
    <property type="match status" value="1"/>
</dbReference>
<evidence type="ECO:0000313" key="8">
    <source>
        <dbReference type="Proteomes" id="UP000239724"/>
    </source>
</evidence>
<dbReference type="PROSITE" id="PS00895">
    <property type="entry name" value="3_HYDROXYISOBUT_DH"/>
    <property type="match status" value="1"/>
</dbReference>
<comment type="similarity">
    <text evidence="1">Belongs to the HIBADH-related family.</text>
</comment>
<dbReference type="Pfam" id="PF14833">
    <property type="entry name" value="NAD_binding_11"/>
    <property type="match status" value="1"/>
</dbReference>